<dbReference type="Pfam" id="PF04935">
    <property type="entry name" value="SURF6"/>
    <property type="match status" value="1"/>
</dbReference>
<feature type="region of interest" description="Disordered" evidence="4">
    <location>
        <begin position="36"/>
        <end position="56"/>
    </location>
</feature>
<sequence>MQLSGGSAFFNKKHVESLLRRENKYITELLDMLPLPAAPPEPENVLLEDSENTETKRTLPVLPNKTKASRAKSLVELQKRLDEISTRKKLSYKEKLIKKNLKTRIKRKGKQSERNATHKQERLKKEVEDQMEVKQQDSNKEDTPSNSQTNQDEKMFFSKFDFSNIGKKKFKKEKHDPKKMLEELQKRKVKVDKLADSGEVEKAAEIKEKAAWKNALAKAQGEKVKDDIGLLSKSIKKT</sequence>
<dbReference type="InterPro" id="IPR007019">
    <property type="entry name" value="SURF6"/>
</dbReference>
<evidence type="ECO:0000313" key="6">
    <source>
        <dbReference type="EMBL" id="KAF2879436.1"/>
    </source>
</evidence>
<gene>
    <name evidence="6" type="ORF">ILUMI_26736</name>
</gene>
<reference evidence="6" key="1">
    <citation type="submission" date="2019-08" db="EMBL/GenBank/DDBJ databases">
        <title>The genome of the North American firefly Photinus pyralis.</title>
        <authorList>
            <consortium name="Photinus pyralis genome working group"/>
            <person name="Fallon T.R."/>
            <person name="Sander Lower S.E."/>
            <person name="Weng J.-K."/>
        </authorList>
    </citation>
    <scope>NUCLEOTIDE SEQUENCE</scope>
    <source>
        <strain evidence="6">TRF0915ILg1</strain>
        <tissue evidence="6">Whole body</tissue>
    </source>
</reference>
<dbReference type="PANTHER" id="PTHR14369:SF0">
    <property type="entry name" value="SURFEIT LOCUS PROTEIN 6"/>
    <property type="match status" value="1"/>
</dbReference>
<comment type="caution">
    <text evidence="6">The sequence shown here is derived from an EMBL/GenBank/DDBJ whole genome shotgun (WGS) entry which is preliminary data.</text>
</comment>
<proteinExistence type="inferred from homology"/>
<evidence type="ECO:0000256" key="2">
    <source>
        <dbReference type="ARBA" id="ARBA00005904"/>
    </source>
</evidence>
<name>A0A8K0FYD9_IGNLU</name>
<evidence type="ECO:0000256" key="4">
    <source>
        <dbReference type="SAM" id="MobiDB-lite"/>
    </source>
</evidence>
<evidence type="ECO:0000259" key="5">
    <source>
        <dbReference type="Pfam" id="PF04935"/>
    </source>
</evidence>
<dbReference type="InterPro" id="IPR029190">
    <property type="entry name" value="Rrp14/SURF6_C"/>
</dbReference>
<dbReference type="OrthoDB" id="444809at2759"/>
<feature type="region of interest" description="Disordered" evidence="4">
    <location>
        <begin position="101"/>
        <end position="155"/>
    </location>
</feature>
<feature type="compositionally biased region" description="Basic and acidic residues" evidence="4">
    <location>
        <begin position="110"/>
        <end position="143"/>
    </location>
</feature>
<dbReference type="GO" id="GO:0042273">
    <property type="term" value="P:ribosomal large subunit biogenesis"/>
    <property type="evidence" value="ECO:0007669"/>
    <property type="project" value="TreeGrafter"/>
</dbReference>
<dbReference type="GO" id="GO:0003677">
    <property type="term" value="F:DNA binding"/>
    <property type="evidence" value="ECO:0007669"/>
    <property type="project" value="TreeGrafter"/>
</dbReference>
<dbReference type="GO" id="GO:0005730">
    <property type="term" value="C:nucleolus"/>
    <property type="evidence" value="ECO:0007669"/>
    <property type="project" value="TreeGrafter"/>
</dbReference>
<feature type="domain" description="Ribosomal RNA-processing protein 14/surfeit locus protein 6 C-terminal" evidence="5">
    <location>
        <begin position="101"/>
        <end position="237"/>
    </location>
</feature>
<dbReference type="GO" id="GO:0042274">
    <property type="term" value="P:ribosomal small subunit biogenesis"/>
    <property type="evidence" value="ECO:0007669"/>
    <property type="project" value="TreeGrafter"/>
</dbReference>
<keyword evidence="7" id="KW-1185">Reference proteome</keyword>
<comment type="similarity">
    <text evidence="2">Belongs to the SURF6 family.</text>
</comment>
<dbReference type="PANTHER" id="PTHR14369">
    <property type="entry name" value="SURFEIT LOCUS PROTEIN 6"/>
    <property type="match status" value="1"/>
</dbReference>
<dbReference type="GO" id="GO:0003723">
    <property type="term" value="F:RNA binding"/>
    <property type="evidence" value="ECO:0007669"/>
    <property type="project" value="TreeGrafter"/>
</dbReference>
<protein>
    <recommendedName>
        <fullName evidence="5">Ribosomal RNA-processing protein 14/surfeit locus protein 6 C-terminal domain-containing protein</fullName>
    </recommendedName>
</protein>
<dbReference type="AlphaFoldDB" id="A0A8K0FYD9"/>
<dbReference type="EMBL" id="VTPC01091163">
    <property type="protein sequence ID" value="KAF2879436.1"/>
    <property type="molecule type" value="Genomic_DNA"/>
</dbReference>
<dbReference type="Proteomes" id="UP000801492">
    <property type="component" value="Unassembled WGS sequence"/>
</dbReference>
<organism evidence="6 7">
    <name type="scientific">Ignelater luminosus</name>
    <name type="common">Cucubano</name>
    <name type="synonym">Pyrophorus luminosus</name>
    <dbReference type="NCBI Taxonomy" id="2038154"/>
    <lineage>
        <taxon>Eukaryota</taxon>
        <taxon>Metazoa</taxon>
        <taxon>Ecdysozoa</taxon>
        <taxon>Arthropoda</taxon>
        <taxon>Hexapoda</taxon>
        <taxon>Insecta</taxon>
        <taxon>Pterygota</taxon>
        <taxon>Neoptera</taxon>
        <taxon>Endopterygota</taxon>
        <taxon>Coleoptera</taxon>
        <taxon>Polyphaga</taxon>
        <taxon>Elateriformia</taxon>
        <taxon>Elateroidea</taxon>
        <taxon>Elateridae</taxon>
        <taxon>Agrypninae</taxon>
        <taxon>Pyrophorini</taxon>
        <taxon>Ignelater</taxon>
    </lineage>
</organism>
<accession>A0A8K0FYD9</accession>
<evidence type="ECO:0000256" key="3">
    <source>
        <dbReference type="ARBA" id="ARBA00023242"/>
    </source>
</evidence>
<comment type="subcellular location">
    <subcellularLocation>
        <location evidence="1">Nucleus</location>
    </subcellularLocation>
</comment>
<evidence type="ECO:0000313" key="7">
    <source>
        <dbReference type="Proteomes" id="UP000801492"/>
    </source>
</evidence>
<keyword evidence="3" id="KW-0539">Nucleus</keyword>
<evidence type="ECO:0000256" key="1">
    <source>
        <dbReference type="ARBA" id="ARBA00004123"/>
    </source>
</evidence>